<name>A0A067N586_BOTB1</name>
<feature type="region of interest" description="Disordered" evidence="6">
    <location>
        <begin position="105"/>
        <end position="171"/>
    </location>
</feature>
<keyword evidence="2 7" id="KW-0812">Transmembrane</keyword>
<evidence type="ECO:0000313" key="10">
    <source>
        <dbReference type="Proteomes" id="UP000027195"/>
    </source>
</evidence>
<dbReference type="CDD" id="cd01115">
    <property type="entry name" value="SLC13_permease"/>
    <property type="match status" value="1"/>
</dbReference>
<keyword evidence="3 7" id="KW-1133">Transmembrane helix</keyword>
<feature type="transmembrane region" description="Helical" evidence="7">
    <location>
        <begin position="663"/>
        <end position="682"/>
    </location>
</feature>
<dbReference type="InParanoid" id="A0A067N586"/>
<feature type="transmembrane region" description="Helical" evidence="7">
    <location>
        <begin position="797"/>
        <end position="816"/>
    </location>
</feature>
<dbReference type="PANTHER" id="PTHR10283">
    <property type="entry name" value="SOLUTE CARRIER FAMILY 13 MEMBER"/>
    <property type="match status" value="1"/>
</dbReference>
<evidence type="ECO:0000256" key="1">
    <source>
        <dbReference type="ARBA" id="ARBA00004141"/>
    </source>
</evidence>
<feature type="compositionally biased region" description="Polar residues" evidence="6">
    <location>
        <begin position="198"/>
        <end position="213"/>
    </location>
</feature>
<dbReference type="Pfam" id="PF00939">
    <property type="entry name" value="Na_sulph_symp"/>
    <property type="match status" value="1"/>
</dbReference>
<keyword evidence="4 7" id="KW-0472">Membrane</keyword>
<keyword evidence="10" id="KW-1185">Reference proteome</keyword>
<proteinExistence type="predicted"/>
<feature type="transmembrane region" description="Helical" evidence="7">
    <location>
        <begin position="570"/>
        <end position="589"/>
    </location>
</feature>
<protein>
    <recommendedName>
        <fullName evidence="8">SPX domain-containing protein</fullName>
    </recommendedName>
</protein>
<feature type="transmembrane region" description="Helical" evidence="7">
    <location>
        <begin position="713"/>
        <end position="732"/>
    </location>
</feature>
<feature type="transmembrane region" description="Helical" evidence="7">
    <location>
        <begin position="406"/>
        <end position="424"/>
    </location>
</feature>
<dbReference type="GO" id="GO:0005315">
    <property type="term" value="F:phosphate transmembrane transporter activity"/>
    <property type="evidence" value="ECO:0007669"/>
    <property type="project" value="TreeGrafter"/>
</dbReference>
<feature type="compositionally biased region" description="Basic residues" evidence="6">
    <location>
        <begin position="134"/>
        <end position="144"/>
    </location>
</feature>
<dbReference type="EMBL" id="KL198019">
    <property type="protein sequence ID" value="KDQ19282.1"/>
    <property type="molecule type" value="Genomic_DNA"/>
</dbReference>
<dbReference type="CDD" id="cd14478">
    <property type="entry name" value="SPX_PHO87_PHO90_like"/>
    <property type="match status" value="1"/>
</dbReference>
<feature type="region of interest" description="Disordered" evidence="6">
    <location>
        <begin position="188"/>
        <end position="219"/>
    </location>
</feature>
<dbReference type="GO" id="GO:0006817">
    <property type="term" value="P:phosphate ion transport"/>
    <property type="evidence" value="ECO:0007669"/>
    <property type="project" value="TreeGrafter"/>
</dbReference>
<feature type="compositionally biased region" description="Acidic residues" evidence="6">
    <location>
        <begin position="111"/>
        <end position="124"/>
    </location>
</feature>
<dbReference type="InterPro" id="IPR001898">
    <property type="entry name" value="SLC13A/DASS"/>
</dbReference>
<dbReference type="Proteomes" id="UP000027195">
    <property type="component" value="Unassembled WGS sequence"/>
</dbReference>
<dbReference type="InterPro" id="IPR004331">
    <property type="entry name" value="SPX_dom"/>
</dbReference>
<feature type="domain" description="SPX" evidence="8">
    <location>
        <begin position="1"/>
        <end position="302"/>
    </location>
</feature>
<evidence type="ECO:0000256" key="6">
    <source>
        <dbReference type="SAM" id="MobiDB-lite"/>
    </source>
</evidence>
<evidence type="ECO:0000256" key="4">
    <source>
        <dbReference type="ARBA" id="ARBA00023136"/>
    </source>
</evidence>
<feature type="transmembrane region" description="Helical" evidence="7">
    <location>
        <begin position="845"/>
        <end position="864"/>
    </location>
</feature>
<dbReference type="HOGENOM" id="CLU_005170_8_0_1"/>
<feature type="transmembrane region" description="Helical" evidence="7">
    <location>
        <begin position="609"/>
        <end position="631"/>
    </location>
</feature>
<sequence length="869" mass="96674">MKFSNSLKFNAVADWWDDYISYSALKKRIYELSQQQHEQLIKTSQDDPERAALIEADRTTTDDVFAALLDGELDKICAFYEAQEKELNKELEELVRQVERKEAEGLYPDAPFEDYEDSEDDEAYSDGMTSPTSTRRRSTSRRRPLGAGGELSSTKPDTPTVGQQQHSRRLSNADQEFDLEASLISLDVPPVSRAGGSMSRQQSRARAQGNSIEPVSAPRPKIPQALRIVTTDPNPPAQETIWTSKSNYAWDIRMLFKRKITTQYIAFTSLKSYVELNYSGFRKILKKYDKVIESQLKDRYLHGKVENAHPFTRATKKRINDTINNIVALYAKCITNDDITTAQKHLRIHQREQVVWERDTVWRQMIGQERRGEGNGDMKALQESTEESHVALPTPVGRFRITRRKMTLIAAIIVFIILLNTPTIEREETNRCFAILVFATILWATEAIPLFVTSMMIPMLVVCLRVIIVKDKRLNTKAATKFIFSVMFSPTIMLLIGGFTIASALSKTNIDRVIVTRVLSMSGTRPSVVLLAFMGVACFASMWISNVAAPTLCYTLIKPILRSLPPGSKFAPCLILGIALAANIGGQSSPISSPQNLIAIEAMKPRLDWAEWFTVAIPVSATSIFLIWLLLLASYRPGKTIDGQDLVLRPIRPTREPFTVKQYWVCFVCIVTIGLWCVEHAIEEYVGDMGVIAIIPIVAFFSTSVLKKADFDQFLWTVVFLAMGGIALGKAVSQSGLLETMDIVIRNLVGGLDLYEVVLSLSLIVLVVSTFISHTIASVLLVPIAAEVGKNLPGGHARLLIFITGLVCSTGMGMPVSGFPNQTAATQEDDMGQRYLSNMDFLKNGVPASIIATVVVSTVGYGLMKMIGL</sequence>
<evidence type="ECO:0000256" key="7">
    <source>
        <dbReference type="SAM" id="Phobius"/>
    </source>
</evidence>
<feature type="transmembrane region" description="Helical" evidence="7">
    <location>
        <begin position="688"/>
        <end position="706"/>
    </location>
</feature>
<reference evidence="10" key="1">
    <citation type="journal article" date="2014" name="Proc. Natl. Acad. Sci. U.S.A.">
        <title>Extensive sampling of basidiomycete genomes demonstrates inadequacy of the white-rot/brown-rot paradigm for wood decay fungi.</title>
        <authorList>
            <person name="Riley R."/>
            <person name="Salamov A.A."/>
            <person name="Brown D.W."/>
            <person name="Nagy L.G."/>
            <person name="Floudas D."/>
            <person name="Held B.W."/>
            <person name="Levasseur A."/>
            <person name="Lombard V."/>
            <person name="Morin E."/>
            <person name="Otillar R."/>
            <person name="Lindquist E.A."/>
            <person name="Sun H."/>
            <person name="LaButti K.M."/>
            <person name="Schmutz J."/>
            <person name="Jabbour D."/>
            <person name="Luo H."/>
            <person name="Baker S.E."/>
            <person name="Pisabarro A.G."/>
            <person name="Walton J.D."/>
            <person name="Blanchette R.A."/>
            <person name="Henrissat B."/>
            <person name="Martin F."/>
            <person name="Cullen D."/>
            <person name="Hibbett D.S."/>
            <person name="Grigoriev I.V."/>
        </authorList>
    </citation>
    <scope>NUCLEOTIDE SEQUENCE [LARGE SCALE GENOMIC DNA]</scope>
    <source>
        <strain evidence="10">FD-172 SS1</strain>
    </source>
</reference>
<evidence type="ECO:0000256" key="3">
    <source>
        <dbReference type="ARBA" id="ARBA00022989"/>
    </source>
</evidence>
<dbReference type="FunCoup" id="A0A067N586">
    <property type="interactions" value="165"/>
</dbReference>
<accession>A0A067N586</accession>
<feature type="coiled-coil region" evidence="5">
    <location>
        <begin position="77"/>
        <end position="104"/>
    </location>
</feature>
<dbReference type="STRING" id="930990.A0A067N586"/>
<feature type="transmembrane region" description="Helical" evidence="7">
    <location>
        <begin position="526"/>
        <end position="549"/>
    </location>
</feature>
<organism evidence="9 10">
    <name type="scientific">Botryobasidium botryosum (strain FD-172 SS1)</name>
    <dbReference type="NCBI Taxonomy" id="930990"/>
    <lineage>
        <taxon>Eukaryota</taxon>
        <taxon>Fungi</taxon>
        <taxon>Dikarya</taxon>
        <taxon>Basidiomycota</taxon>
        <taxon>Agaricomycotina</taxon>
        <taxon>Agaricomycetes</taxon>
        <taxon>Cantharellales</taxon>
        <taxon>Botryobasidiaceae</taxon>
        <taxon>Botryobasidium</taxon>
    </lineage>
</organism>
<evidence type="ECO:0000256" key="2">
    <source>
        <dbReference type="ARBA" id="ARBA00022692"/>
    </source>
</evidence>
<dbReference type="AlphaFoldDB" id="A0A067N586"/>
<evidence type="ECO:0000313" key="9">
    <source>
        <dbReference type="EMBL" id="KDQ19282.1"/>
    </source>
</evidence>
<feature type="compositionally biased region" description="Polar residues" evidence="6">
    <location>
        <begin position="151"/>
        <end position="171"/>
    </location>
</feature>
<dbReference type="PROSITE" id="PS51382">
    <property type="entry name" value="SPX"/>
    <property type="match status" value="1"/>
</dbReference>
<feature type="transmembrane region" description="Helical" evidence="7">
    <location>
        <begin position="436"/>
        <end position="461"/>
    </location>
</feature>
<evidence type="ECO:0000259" key="8">
    <source>
        <dbReference type="PROSITE" id="PS51382"/>
    </source>
</evidence>
<gene>
    <name evidence="9" type="ORF">BOTBODRAFT_434350</name>
</gene>
<dbReference type="GO" id="GO:0005886">
    <property type="term" value="C:plasma membrane"/>
    <property type="evidence" value="ECO:0007669"/>
    <property type="project" value="TreeGrafter"/>
</dbReference>
<dbReference type="GO" id="GO:0006797">
    <property type="term" value="P:polyphosphate metabolic process"/>
    <property type="evidence" value="ECO:0007669"/>
    <property type="project" value="TreeGrafter"/>
</dbReference>
<dbReference type="OrthoDB" id="10260443at2759"/>
<evidence type="ECO:0000256" key="5">
    <source>
        <dbReference type="SAM" id="Coils"/>
    </source>
</evidence>
<feature type="transmembrane region" description="Helical" evidence="7">
    <location>
        <begin position="482"/>
        <end position="506"/>
    </location>
</feature>
<comment type="subcellular location">
    <subcellularLocation>
        <location evidence="1">Membrane</location>
        <topology evidence="1">Multi-pass membrane protein</topology>
    </subcellularLocation>
</comment>
<dbReference type="PANTHER" id="PTHR10283:SF92">
    <property type="entry name" value="LOW-AFFINITY PHOSPHATE TRANSPORTER PHO91"/>
    <property type="match status" value="1"/>
</dbReference>
<dbReference type="Pfam" id="PF03105">
    <property type="entry name" value="SPX"/>
    <property type="match status" value="2"/>
</dbReference>
<keyword evidence="5" id="KW-0175">Coiled coil</keyword>
<feature type="transmembrane region" description="Helical" evidence="7">
    <location>
        <begin position="757"/>
        <end position="785"/>
    </location>
</feature>